<feature type="transmembrane region" description="Helical" evidence="4">
    <location>
        <begin position="83"/>
        <end position="101"/>
    </location>
</feature>
<feature type="transmembrane region" description="Helical" evidence="4">
    <location>
        <begin position="12"/>
        <end position="38"/>
    </location>
</feature>
<name>A0A5S3PUD2_9FLAO</name>
<evidence type="ECO:0000256" key="2">
    <source>
        <dbReference type="ARBA" id="ARBA00022989"/>
    </source>
</evidence>
<dbReference type="SUPFAM" id="SSF103473">
    <property type="entry name" value="MFS general substrate transporter"/>
    <property type="match status" value="1"/>
</dbReference>
<evidence type="ECO:0000313" key="7">
    <source>
        <dbReference type="Proteomes" id="UP000310314"/>
    </source>
</evidence>
<organism evidence="6 7">
    <name type="scientific">Maribacter algarum</name>
    <name type="common">ex Zhang et al. 2020</name>
    <dbReference type="NCBI Taxonomy" id="2578118"/>
    <lineage>
        <taxon>Bacteria</taxon>
        <taxon>Pseudomonadati</taxon>
        <taxon>Bacteroidota</taxon>
        <taxon>Flavobacteriia</taxon>
        <taxon>Flavobacteriales</taxon>
        <taxon>Flavobacteriaceae</taxon>
        <taxon>Maribacter</taxon>
    </lineage>
</organism>
<dbReference type="Proteomes" id="UP000310314">
    <property type="component" value="Unassembled WGS sequence"/>
</dbReference>
<feature type="transmembrane region" description="Helical" evidence="4">
    <location>
        <begin position="291"/>
        <end position="308"/>
    </location>
</feature>
<evidence type="ECO:0000256" key="4">
    <source>
        <dbReference type="SAM" id="Phobius"/>
    </source>
</evidence>
<keyword evidence="2 4" id="KW-1133">Transmembrane helix</keyword>
<sequence length="411" mass="44652">MDTKQTDETFLKVLGIAILGTILLIVTNGMTYSGITIFDEAILSDFGWTKSELKLRDLINMVAASVILPFLGAVIDKYGVKKMMVLGLVLLAAMYYLYSYIQSAWHIYGIHLLLAFAVSGAGTLATVIMVSQRVVKRRGLALGIALAGTSLGGIIIPQIARPLLENYGWRAAFQFEAIIPLIVMVVLLIFIKPIKYTKKADDKAVKDEETGLVELSFSAAIKSPVFWAISFAGVFCFYSILGIISNLFLHLREMDFSVKYASNALSIFFAIILVAKLASGAIAELINEHRLFKIQLAMMTLGTVGLAIGTPALVWPSLVAVGLGWGGLYTLFNYIIITTFGVKSAGKIGGAISFFEGVGSGLGMWLTAYISDQTGSYNASFWLIVVLLTIAFVISFFIKPIVSKETTEVVQ</sequence>
<dbReference type="Gene3D" id="1.20.1250.20">
    <property type="entry name" value="MFS general substrate transporter like domains"/>
    <property type="match status" value="2"/>
</dbReference>
<keyword evidence="3 4" id="KW-0472">Membrane</keyword>
<feature type="transmembrane region" description="Helical" evidence="4">
    <location>
        <begin position="260"/>
        <end position="279"/>
    </location>
</feature>
<feature type="transmembrane region" description="Helical" evidence="4">
    <location>
        <begin position="379"/>
        <end position="398"/>
    </location>
</feature>
<evidence type="ECO:0000313" key="6">
    <source>
        <dbReference type="EMBL" id="TMM58611.1"/>
    </source>
</evidence>
<evidence type="ECO:0000259" key="5">
    <source>
        <dbReference type="PROSITE" id="PS50850"/>
    </source>
</evidence>
<feature type="transmembrane region" description="Helical" evidence="4">
    <location>
        <begin position="58"/>
        <end position="76"/>
    </location>
</feature>
<dbReference type="Pfam" id="PF07690">
    <property type="entry name" value="MFS_1"/>
    <property type="match status" value="1"/>
</dbReference>
<proteinExistence type="predicted"/>
<feature type="transmembrane region" description="Helical" evidence="4">
    <location>
        <begin position="140"/>
        <end position="160"/>
    </location>
</feature>
<dbReference type="PANTHER" id="PTHR11360">
    <property type="entry name" value="MONOCARBOXYLATE TRANSPORTER"/>
    <property type="match status" value="1"/>
</dbReference>
<gene>
    <name evidence="6" type="ORF">FEE95_04050</name>
</gene>
<dbReference type="EMBL" id="VATY01000001">
    <property type="protein sequence ID" value="TMM58611.1"/>
    <property type="molecule type" value="Genomic_DNA"/>
</dbReference>
<keyword evidence="1 4" id="KW-0812">Transmembrane</keyword>
<reference evidence="6 7" key="1">
    <citation type="submission" date="2019-05" db="EMBL/GenBank/DDBJ databases">
        <authorList>
            <person name="Zhang J.-Y."/>
            <person name="Feg X."/>
            <person name="Du Z.-J."/>
        </authorList>
    </citation>
    <scope>NUCLEOTIDE SEQUENCE [LARGE SCALE GENOMIC DNA]</scope>
    <source>
        <strain evidence="6 7">RZ26</strain>
    </source>
</reference>
<dbReference type="InterPro" id="IPR020846">
    <property type="entry name" value="MFS_dom"/>
</dbReference>
<dbReference type="RefSeq" id="WP_138656543.1">
    <property type="nucleotide sequence ID" value="NZ_VATY01000001.1"/>
</dbReference>
<feature type="transmembrane region" description="Helical" evidence="4">
    <location>
        <begin position="107"/>
        <end position="128"/>
    </location>
</feature>
<dbReference type="PROSITE" id="PS50850">
    <property type="entry name" value="MFS"/>
    <property type="match status" value="1"/>
</dbReference>
<feature type="domain" description="Major facilitator superfamily (MFS) profile" evidence="5">
    <location>
        <begin position="13"/>
        <end position="403"/>
    </location>
</feature>
<feature type="transmembrane region" description="Helical" evidence="4">
    <location>
        <begin position="348"/>
        <end position="367"/>
    </location>
</feature>
<dbReference type="InterPro" id="IPR050327">
    <property type="entry name" value="Proton-linked_MCT"/>
</dbReference>
<keyword evidence="7" id="KW-1185">Reference proteome</keyword>
<dbReference type="InterPro" id="IPR036259">
    <property type="entry name" value="MFS_trans_sf"/>
</dbReference>
<dbReference type="OrthoDB" id="9814303at2"/>
<accession>A0A5S3PUD2</accession>
<evidence type="ECO:0000256" key="1">
    <source>
        <dbReference type="ARBA" id="ARBA00022692"/>
    </source>
</evidence>
<dbReference type="GO" id="GO:0022857">
    <property type="term" value="F:transmembrane transporter activity"/>
    <property type="evidence" value="ECO:0007669"/>
    <property type="project" value="InterPro"/>
</dbReference>
<comment type="caution">
    <text evidence="6">The sequence shown here is derived from an EMBL/GenBank/DDBJ whole genome shotgun (WGS) entry which is preliminary data.</text>
</comment>
<dbReference type="AlphaFoldDB" id="A0A5S3PUD2"/>
<dbReference type="PANTHER" id="PTHR11360:SF284">
    <property type="entry name" value="EG:103B4.3 PROTEIN-RELATED"/>
    <property type="match status" value="1"/>
</dbReference>
<evidence type="ECO:0000256" key="3">
    <source>
        <dbReference type="ARBA" id="ARBA00023136"/>
    </source>
</evidence>
<feature type="transmembrane region" description="Helical" evidence="4">
    <location>
        <begin position="225"/>
        <end position="248"/>
    </location>
</feature>
<protein>
    <submittedName>
        <fullName evidence="6">MFS transporter</fullName>
    </submittedName>
</protein>
<feature type="transmembrane region" description="Helical" evidence="4">
    <location>
        <begin position="172"/>
        <end position="191"/>
    </location>
</feature>
<dbReference type="InterPro" id="IPR011701">
    <property type="entry name" value="MFS"/>
</dbReference>
<feature type="transmembrane region" description="Helical" evidence="4">
    <location>
        <begin position="314"/>
        <end position="336"/>
    </location>
</feature>